<keyword evidence="1" id="KW-1133">Transmembrane helix</keyword>
<comment type="caution">
    <text evidence="2">The sequence shown here is derived from an EMBL/GenBank/DDBJ whole genome shotgun (WGS) entry which is preliminary data.</text>
</comment>
<keyword evidence="1" id="KW-0472">Membrane</keyword>
<organism evidence="2 3">
    <name type="scientific">Reyranella humidisoli</name>
    <dbReference type="NCBI Taxonomy" id="2849149"/>
    <lineage>
        <taxon>Bacteria</taxon>
        <taxon>Pseudomonadati</taxon>
        <taxon>Pseudomonadota</taxon>
        <taxon>Alphaproteobacteria</taxon>
        <taxon>Hyphomicrobiales</taxon>
        <taxon>Reyranellaceae</taxon>
        <taxon>Reyranella</taxon>
    </lineage>
</organism>
<keyword evidence="3" id="KW-1185">Reference proteome</keyword>
<accession>A0ABS6IMR3</accession>
<dbReference type="Proteomes" id="UP000727907">
    <property type="component" value="Unassembled WGS sequence"/>
</dbReference>
<protein>
    <submittedName>
        <fullName evidence="2">Flp family type IVb pilin</fullName>
    </submittedName>
</protein>
<evidence type="ECO:0000256" key="1">
    <source>
        <dbReference type="SAM" id="Phobius"/>
    </source>
</evidence>
<sequence>MLSFFRRLLTDDKAATAIEYTLIASLIAVAAVTAISTVGGRTL</sequence>
<proteinExistence type="predicted"/>
<dbReference type="Pfam" id="PF04964">
    <property type="entry name" value="Flp_Fap"/>
    <property type="match status" value="1"/>
</dbReference>
<gene>
    <name evidence="2" type="ORF">KQ910_19105</name>
</gene>
<name>A0ABS6IMR3_9HYPH</name>
<dbReference type="InterPro" id="IPR007047">
    <property type="entry name" value="Flp_Fap"/>
</dbReference>
<feature type="transmembrane region" description="Helical" evidence="1">
    <location>
        <begin position="20"/>
        <end position="40"/>
    </location>
</feature>
<dbReference type="EMBL" id="JAHOPB010000002">
    <property type="protein sequence ID" value="MBU8875889.1"/>
    <property type="molecule type" value="Genomic_DNA"/>
</dbReference>
<dbReference type="RefSeq" id="WP_216964262.1">
    <property type="nucleotide sequence ID" value="NZ_JAHOPB010000002.1"/>
</dbReference>
<evidence type="ECO:0000313" key="3">
    <source>
        <dbReference type="Proteomes" id="UP000727907"/>
    </source>
</evidence>
<keyword evidence="1" id="KW-0812">Transmembrane</keyword>
<reference evidence="2 3" key="1">
    <citation type="submission" date="2021-06" db="EMBL/GenBank/DDBJ databases">
        <authorList>
            <person name="Lee D.H."/>
        </authorList>
    </citation>
    <scope>NUCLEOTIDE SEQUENCE [LARGE SCALE GENOMIC DNA]</scope>
    <source>
        <strain evidence="2 3">MMS21-HV4-11</strain>
    </source>
</reference>
<evidence type="ECO:0000313" key="2">
    <source>
        <dbReference type="EMBL" id="MBU8875889.1"/>
    </source>
</evidence>